<feature type="transmembrane region" description="Helical" evidence="1">
    <location>
        <begin position="12"/>
        <end position="35"/>
    </location>
</feature>
<reference evidence="3" key="1">
    <citation type="journal article" date="2011" name="MBio">
        <title>Novel metabolic attributes of the genus Cyanothece, comprising a group of unicellular nitrogen-fixing Cyanobacteria.</title>
        <authorList>
            <person name="Bandyopadhyay A."/>
            <person name="Elvitigala T."/>
            <person name="Welsh E."/>
            <person name="Stockel J."/>
            <person name="Liberton M."/>
            <person name="Min H."/>
            <person name="Sherman L.A."/>
            <person name="Pakrasi H.B."/>
        </authorList>
    </citation>
    <scope>NUCLEOTIDE SEQUENCE [LARGE SCALE GENOMIC DNA]</scope>
    <source>
        <strain evidence="3">PCC 7424</strain>
    </source>
</reference>
<organism evidence="2 3">
    <name type="scientific">Gloeothece citriformis (strain PCC 7424)</name>
    <name type="common">Cyanothece sp. (strain PCC 7424)</name>
    <dbReference type="NCBI Taxonomy" id="65393"/>
    <lineage>
        <taxon>Bacteria</taxon>
        <taxon>Bacillati</taxon>
        <taxon>Cyanobacteriota</taxon>
        <taxon>Cyanophyceae</taxon>
        <taxon>Oscillatoriophycideae</taxon>
        <taxon>Chroococcales</taxon>
        <taxon>Aphanothecaceae</taxon>
        <taxon>Gloeothece</taxon>
        <taxon>Gloeothece citriformis</taxon>
    </lineage>
</organism>
<dbReference type="HOGENOM" id="CLU_159186_0_0_3"/>
<evidence type="ECO:0000313" key="3">
    <source>
        <dbReference type="Proteomes" id="UP000002384"/>
    </source>
</evidence>
<keyword evidence="1" id="KW-1133">Transmembrane helix</keyword>
<name>B7KKG5_GLOC7</name>
<evidence type="ECO:0000313" key="2">
    <source>
        <dbReference type="EMBL" id="ACK72298.1"/>
    </source>
</evidence>
<dbReference type="RefSeq" id="WP_015955883.1">
    <property type="nucleotide sequence ID" value="NC_011729.1"/>
</dbReference>
<keyword evidence="1" id="KW-0812">Transmembrane</keyword>
<dbReference type="AlphaFoldDB" id="B7KKG5"/>
<proteinExistence type="predicted"/>
<gene>
    <name evidence="2" type="ordered locus">PCC7424_3922</name>
</gene>
<dbReference type="EMBL" id="CP001291">
    <property type="protein sequence ID" value="ACK72298.1"/>
    <property type="molecule type" value="Genomic_DNA"/>
</dbReference>
<sequence>MLCRFNLIKPVFRWIQALGIEFWLPIPLVAIGFWLGSDRLTTSILNRPYSTENRLQTNYLSSVDPSADIISIEAKLDQTQKKTEVKIRKLDSSTIFLEVPTIELKELQAALAQELKLSPEDLYSLVRYQIVQ</sequence>
<protein>
    <submittedName>
        <fullName evidence="2">Uncharacterized protein</fullName>
    </submittedName>
</protein>
<evidence type="ECO:0000256" key="1">
    <source>
        <dbReference type="SAM" id="Phobius"/>
    </source>
</evidence>
<dbReference type="STRING" id="65393.PCC7424_3922"/>
<accession>B7KKG5</accession>
<dbReference type="Proteomes" id="UP000002384">
    <property type="component" value="Chromosome"/>
</dbReference>
<dbReference type="KEGG" id="cyc:PCC7424_3922"/>
<keyword evidence="1" id="KW-0472">Membrane</keyword>
<dbReference type="OrthoDB" id="513799at2"/>
<keyword evidence="3" id="KW-1185">Reference proteome</keyword>